<reference evidence="2" key="2">
    <citation type="journal article" date="2015" name="Data Brief">
        <title>Shoot transcriptome of the giant reed, Arundo donax.</title>
        <authorList>
            <person name="Barrero R.A."/>
            <person name="Guerrero F.D."/>
            <person name="Moolhuijzen P."/>
            <person name="Goolsby J.A."/>
            <person name="Tidwell J."/>
            <person name="Bellgard S.E."/>
            <person name="Bellgard M.I."/>
        </authorList>
    </citation>
    <scope>NUCLEOTIDE SEQUENCE</scope>
    <source>
        <tissue evidence="2">Shoot tissue taken approximately 20 cm above the soil surface</tissue>
    </source>
</reference>
<accession>A0A0A9HAX1</accession>
<dbReference type="AlphaFoldDB" id="A0A0A9HAX1"/>
<protein>
    <submittedName>
        <fullName evidence="2">Uncharacterized protein</fullName>
    </submittedName>
</protein>
<organism evidence="2">
    <name type="scientific">Arundo donax</name>
    <name type="common">Giant reed</name>
    <name type="synonym">Donax arundinaceus</name>
    <dbReference type="NCBI Taxonomy" id="35708"/>
    <lineage>
        <taxon>Eukaryota</taxon>
        <taxon>Viridiplantae</taxon>
        <taxon>Streptophyta</taxon>
        <taxon>Embryophyta</taxon>
        <taxon>Tracheophyta</taxon>
        <taxon>Spermatophyta</taxon>
        <taxon>Magnoliopsida</taxon>
        <taxon>Liliopsida</taxon>
        <taxon>Poales</taxon>
        <taxon>Poaceae</taxon>
        <taxon>PACMAD clade</taxon>
        <taxon>Arundinoideae</taxon>
        <taxon>Arundineae</taxon>
        <taxon>Arundo</taxon>
    </lineage>
</organism>
<name>A0A0A9HAX1_ARUDO</name>
<evidence type="ECO:0000313" key="2">
    <source>
        <dbReference type="EMBL" id="JAE30033.1"/>
    </source>
</evidence>
<sequence length="31" mass="3347">MRRQGNNVPSTSSFKGSKLLSHDNLTSCHSG</sequence>
<feature type="region of interest" description="Disordered" evidence="1">
    <location>
        <begin position="1"/>
        <end position="31"/>
    </location>
</feature>
<dbReference type="EMBL" id="GBRH01167863">
    <property type="protein sequence ID" value="JAE30033.1"/>
    <property type="molecule type" value="Transcribed_RNA"/>
</dbReference>
<evidence type="ECO:0000256" key="1">
    <source>
        <dbReference type="SAM" id="MobiDB-lite"/>
    </source>
</evidence>
<feature type="compositionally biased region" description="Polar residues" evidence="1">
    <location>
        <begin position="1"/>
        <end position="15"/>
    </location>
</feature>
<reference evidence="2" key="1">
    <citation type="submission" date="2014-09" db="EMBL/GenBank/DDBJ databases">
        <authorList>
            <person name="Magalhaes I.L.F."/>
            <person name="Oliveira U."/>
            <person name="Santos F.R."/>
            <person name="Vidigal T.H.D.A."/>
            <person name="Brescovit A.D."/>
            <person name="Santos A.J."/>
        </authorList>
    </citation>
    <scope>NUCLEOTIDE SEQUENCE</scope>
    <source>
        <tissue evidence="2">Shoot tissue taken approximately 20 cm above the soil surface</tissue>
    </source>
</reference>
<proteinExistence type="predicted"/>